<proteinExistence type="predicted"/>
<evidence type="ECO:0000313" key="1">
    <source>
        <dbReference type="EMBL" id="GAU43284.1"/>
    </source>
</evidence>
<gene>
    <name evidence="1" type="ORF">TSUD_36340</name>
</gene>
<name>A0A2Z6NFC0_TRISU</name>
<keyword evidence="2" id="KW-1185">Reference proteome</keyword>
<reference evidence="2" key="1">
    <citation type="journal article" date="2017" name="Front. Plant Sci.">
        <title>Climate Clever Clovers: New Paradigm to Reduce the Environmental Footprint of Ruminants by Breeding Low Methanogenic Forages Utilizing Haplotype Variation.</title>
        <authorList>
            <person name="Kaur P."/>
            <person name="Appels R."/>
            <person name="Bayer P.E."/>
            <person name="Keeble-Gagnere G."/>
            <person name="Wang J."/>
            <person name="Hirakawa H."/>
            <person name="Shirasawa K."/>
            <person name="Vercoe P."/>
            <person name="Stefanova K."/>
            <person name="Durmic Z."/>
            <person name="Nichols P."/>
            <person name="Revell C."/>
            <person name="Isobe S.N."/>
            <person name="Edwards D."/>
            <person name="Erskine W."/>
        </authorList>
    </citation>
    <scope>NUCLEOTIDE SEQUENCE [LARGE SCALE GENOMIC DNA]</scope>
    <source>
        <strain evidence="2">cv. Daliak</strain>
    </source>
</reference>
<protein>
    <submittedName>
        <fullName evidence="1">Uncharacterized protein</fullName>
    </submittedName>
</protein>
<accession>A0A2Z6NFC0</accession>
<dbReference type="Proteomes" id="UP000242715">
    <property type="component" value="Unassembled WGS sequence"/>
</dbReference>
<dbReference type="EMBL" id="DF973964">
    <property type="protein sequence ID" value="GAU43284.1"/>
    <property type="molecule type" value="Genomic_DNA"/>
</dbReference>
<sequence>MVSTFLNLDVRDFRAQSLLWRHYQDRGEEHEEWFRSNVSNVLGQDDVIRFCQDKWLGPMSFNILFPSLFSKLAQQEALLADIGVWNDGCRLGNMH</sequence>
<evidence type="ECO:0000313" key="2">
    <source>
        <dbReference type="Proteomes" id="UP000242715"/>
    </source>
</evidence>
<organism evidence="1 2">
    <name type="scientific">Trifolium subterraneum</name>
    <name type="common">Subterranean clover</name>
    <dbReference type="NCBI Taxonomy" id="3900"/>
    <lineage>
        <taxon>Eukaryota</taxon>
        <taxon>Viridiplantae</taxon>
        <taxon>Streptophyta</taxon>
        <taxon>Embryophyta</taxon>
        <taxon>Tracheophyta</taxon>
        <taxon>Spermatophyta</taxon>
        <taxon>Magnoliopsida</taxon>
        <taxon>eudicotyledons</taxon>
        <taxon>Gunneridae</taxon>
        <taxon>Pentapetalae</taxon>
        <taxon>rosids</taxon>
        <taxon>fabids</taxon>
        <taxon>Fabales</taxon>
        <taxon>Fabaceae</taxon>
        <taxon>Papilionoideae</taxon>
        <taxon>50 kb inversion clade</taxon>
        <taxon>NPAAA clade</taxon>
        <taxon>Hologalegina</taxon>
        <taxon>IRL clade</taxon>
        <taxon>Trifolieae</taxon>
        <taxon>Trifolium</taxon>
    </lineage>
</organism>
<dbReference type="AlphaFoldDB" id="A0A2Z6NFC0"/>